<dbReference type="Pfam" id="PF12324">
    <property type="entry name" value="HTH_15"/>
    <property type="match status" value="1"/>
</dbReference>
<keyword evidence="7 11" id="KW-0456">Lyase</keyword>
<sequence length="210" mass="22846">MTTVDDEARHLVSLIRRQFGLTDLPLHIGRQLLTAGEPVTVDQVATAGGWTIEQLSTELRKHPGVDWTDDGRIAGFGLTLRPTPHSFTTDGRTVYAFCASDALEFPVMLGRSGVIESACPATGRRIRIEVDPDHVVAVTPASTVVSKIRPDQAVDDIRRQLCDLGNFFIDAEAAGTWTTQHPEGHVVPIDHEFAVTVQAMSELGWTAPTP</sequence>
<dbReference type="SUPFAM" id="SSF46785">
    <property type="entry name" value="Winged helix' DNA-binding domain"/>
    <property type="match status" value="1"/>
</dbReference>
<reference evidence="12" key="1">
    <citation type="submission" date="2016-10" db="EMBL/GenBank/DDBJ databases">
        <authorList>
            <person name="Varghese N."/>
            <person name="Submissions S."/>
        </authorList>
    </citation>
    <scope>NUCLEOTIDE SEQUENCE [LARGE SCALE GENOMIC DNA]</scope>
    <source>
        <strain evidence="12">DSM 45079</strain>
    </source>
</reference>
<evidence type="ECO:0000256" key="2">
    <source>
        <dbReference type="ARBA" id="ARBA00009443"/>
    </source>
</evidence>
<dbReference type="Proteomes" id="UP000182977">
    <property type="component" value="Chromosome I"/>
</dbReference>
<accession>A0A1H2L7Z9</accession>
<comment type="catalytic activity">
    <reaction evidence="1">
        <text>an alkylmercury + H(+) = an alkane + Hg(2+)</text>
        <dbReference type="Rhea" id="RHEA:18777"/>
        <dbReference type="ChEBI" id="CHEBI:15378"/>
        <dbReference type="ChEBI" id="CHEBI:16793"/>
        <dbReference type="ChEBI" id="CHEBI:18310"/>
        <dbReference type="ChEBI" id="CHEBI:83725"/>
        <dbReference type="EC" id="4.99.1.2"/>
    </reaction>
</comment>
<name>A0A1H2L7Z9_9ACTN</name>
<protein>
    <recommendedName>
        <fullName evidence="4">Alkylmercury lyase</fullName>
        <ecNumber evidence="3">4.99.1.2</ecNumber>
    </recommendedName>
    <alternativeName>
        <fullName evidence="9">Organomercurial lyase</fullName>
    </alternativeName>
</protein>
<dbReference type="RefSeq" id="WP_052762246.1">
    <property type="nucleotide sequence ID" value="NZ_KQ061222.1"/>
</dbReference>
<proteinExistence type="inferred from homology"/>
<dbReference type="SUPFAM" id="SSF160387">
    <property type="entry name" value="NosL/MerB-like"/>
    <property type="match status" value="1"/>
</dbReference>
<organism evidence="11 12">
    <name type="scientific">Jiangella alkaliphila</name>
    <dbReference type="NCBI Taxonomy" id="419479"/>
    <lineage>
        <taxon>Bacteria</taxon>
        <taxon>Bacillati</taxon>
        <taxon>Actinomycetota</taxon>
        <taxon>Actinomycetes</taxon>
        <taxon>Jiangellales</taxon>
        <taxon>Jiangellaceae</taxon>
        <taxon>Jiangella</taxon>
    </lineage>
</organism>
<comment type="function">
    <text evidence="8">Cleaves the carbon-mercury bond of organomercurials such as phenylmercuric acetate. One product is Hg(2+), which is subsequently detoxified by the mercuric reductase.</text>
</comment>
<dbReference type="InterPro" id="IPR024259">
    <property type="entry name" value="MerB_HTH_dom"/>
</dbReference>
<evidence type="ECO:0000259" key="10">
    <source>
        <dbReference type="Pfam" id="PF12324"/>
    </source>
</evidence>
<evidence type="ECO:0000313" key="12">
    <source>
        <dbReference type="Proteomes" id="UP000182977"/>
    </source>
</evidence>
<evidence type="ECO:0000256" key="9">
    <source>
        <dbReference type="ARBA" id="ARBA00031271"/>
    </source>
</evidence>
<dbReference type="NCBIfam" id="NF033555">
    <property type="entry name" value="lyase_MerB"/>
    <property type="match status" value="1"/>
</dbReference>
<gene>
    <name evidence="11" type="ORF">SAMN04488563_5247</name>
</gene>
<evidence type="ECO:0000256" key="7">
    <source>
        <dbReference type="ARBA" id="ARBA00023239"/>
    </source>
</evidence>
<keyword evidence="12" id="KW-1185">Reference proteome</keyword>
<keyword evidence="5" id="KW-0475">Mercuric resistance</keyword>
<comment type="similarity">
    <text evidence="2">Belongs to the MerB family.</text>
</comment>
<feature type="domain" description="Alkylmercury lyase helix-turn-helix" evidence="10">
    <location>
        <begin position="31"/>
        <end position="77"/>
    </location>
</feature>
<dbReference type="InterPro" id="IPR036390">
    <property type="entry name" value="WH_DNA-bd_sf"/>
</dbReference>
<dbReference type="AlphaFoldDB" id="A0A1H2L7Z9"/>
<evidence type="ECO:0000256" key="8">
    <source>
        <dbReference type="ARBA" id="ARBA00025326"/>
    </source>
</evidence>
<evidence type="ECO:0000256" key="5">
    <source>
        <dbReference type="ARBA" id="ARBA00022466"/>
    </source>
</evidence>
<evidence type="ECO:0000256" key="1">
    <source>
        <dbReference type="ARBA" id="ARBA00000165"/>
    </source>
</evidence>
<dbReference type="Pfam" id="PF03243">
    <property type="entry name" value="MerB"/>
    <property type="match status" value="1"/>
</dbReference>
<dbReference type="GO" id="GO:0018836">
    <property type="term" value="F:alkylmercury lyase activity"/>
    <property type="evidence" value="ECO:0007669"/>
    <property type="project" value="UniProtKB-EC"/>
</dbReference>
<evidence type="ECO:0000313" key="11">
    <source>
        <dbReference type="EMBL" id="SDU76576.1"/>
    </source>
</evidence>
<dbReference type="GO" id="GO:0046689">
    <property type="term" value="P:response to mercury ion"/>
    <property type="evidence" value="ECO:0007669"/>
    <property type="project" value="UniProtKB-KW"/>
</dbReference>
<dbReference type="EMBL" id="LT629791">
    <property type="protein sequence ID" value="SDU76576.1"/>
    <property type="molecule type" value="Genomic_DNA"/>
</dbReference>
<dbReference type="EC" id="4.99.1.2" evidence="3"/>
<evidence type="ECO:0000256" key="4">
    <source>
        <dbReference type="ARBA" id="ARBA00018180"/>
    </source>
</evidence>
<dbReference type="OrthoDB" id="7185309at2"/>
<dbReference type="PRINTS" id="PR01699">
    <property type="entry name" value="ORGNOHGLYASE"/>
</dbReference>
<dbReference type="InterPro" id="IPR053717">
    <property type="entry name" value="MerB_lyase_sf"/>
</dbReference>
<evidence type="ECO:0000256" key="6">
    <source>
        <dbReference type="ARBA" id="ARBA00022914"/>
    </source>
</evidence>
<dbReference type="Gene3D" id="3.30.450.410">
    <property type="match status" value="1"/>
</dbReference>
<dbReference type="InterPro" id="IPR004927">
    <property type="entry name" value="MerB"/>
</dbReference>
<dbReference type="STRING" id="419479.SAMN04488563_5247"/>
<evidence type="ECO:0000256" key="3">
    <source>
        <dbReference type="ARBA" id="ARBA00013237"/>
    </source>
</evidence>
<keyword evidence="6" id="KW-0476">Mercury</keyword>